<keyword evidence="2" id="KW-1185">Reference proteome</keyword>
<evidence type="ECO:0000313" key="2">
    <source>
        <dbReference type="Proteomes" id="UP001562065"/>
    </source>
</evidence>
<sequence>MSGRILEMPVNDWQWGHSDPAWAAALEAGKVLYFPQLPFRLQPQEQALLDPQLLAPKVRNISLDGAGELKGAQAEADTHRALTEMVGRFRHQAQSLVESLLPRYRGALRVAATSYRPMPVDSRRQSWRADDRRMHVDAFPSRPNYGERILRVFTNINPHGEPRVWRLGERFDDVVRTMLPRAKRYVAWQAGVLDSLGITKSRRSEYDHLMLQLHDQMKSDLTYQQQVDEQRVAFPPGSVWVCFSDQVSHGVLSGQYMLEQTLHLAVENQYDPGTSPLAVLQRHTGRALI</sequence>
<gene>
    <name evidence="1" type="ORF">AB5I84_03340</name>
</gene>
<dbReference type="Pfam" id="PF11004">
    <property type="entry name" value="Kdo_hydroxy"/>
    <property type="match status" value="1"/>
</dbReference>
<accession>A0ABV4AF61</accession>
<protein>
    <submittedName>
        <fullName evidence="1">Kdo hydroxylase family protein</fullName>
    </submittedName>
</protein>
<dbReference type="EMBL" id="JBGCUO010000001">
    <property type="protein sequence ID" value="MEY1661177.1"/>
    <property type="molecule type" value="Genomic_DNA"/>
</dbReference>
<name>A0ABV4AF61_9GAMM</name>
<dbReference type="RefSeq" id="WP_369454425.1">
    <property type="nucleotide sequence ID" value="NZ_JBGCUO010000001.1"/>
</dbReference>
<dbReference type="InterPro" id="IPR021266">
    <property type="entry name" value="Kdo_hydroxlase"/>
</dbReference>
<reference evidence="1 2" key="1">
    <citation type="submission" date="2024-07" db="EMBL/GenBank/DDBJ databases">
        <authorList>
            <person name="Ren Q."/>
        </authorList>
    </citation>
    <scope>NUCLEOTIDE SEQUENCE [LARGE SCALE GENOMIC DNA]</scope>
    <source>
        <strain evidence="1 2">REN37</strain>
    </source>
</reference>
<dbReference type="Proteomes" id="UP001562065">
    <property type="component" value="Unassembled WGS sequence"/>
</dbReference>
<comment type="caution">
    <text evidence="1">The sequence shown here is derived from an EMBL/GenBank/DDBJ whole genome shotgun (WGS) entry which is preliminary data.</text>
</comment>
<proteinExistence type="predicted"/>
<organism evidence="1 2">
    <name type="scientific">Isoalcanivorax beigongshangi</name>
    <dbReference type="NCBI Taxonomy" id="3238810"/>
    <lineage>
        <taxon>Bacteria</taxon>
        <taxon>Pseudomonadati</taxon>
        <taxon>Pseudomonadota</taxon>
        <taxon>Gammaproteobacteria</taxon>
        <taxon>Oceanospirillales</taxon>
        <taxon>Alcanivoracaceae</taxon>
        <taxon>Isoalcanivorax</taxon>
    </lineage>
</organism>
<evidence type="ECO:0000313" key="1">
    <source>
        <dbReference type="EMBL" id="MEY1661177.1"/>
    </source>
</evidence>